<protein>
    <submittedName>
        <fullName evidence="3">Uncharacterized protein</fullName>
    </submittedName>
</protein>
<evidence type="ECO:0000256" key="1">
    <source>
        <dbReference type="SAM" id="Coils"/>
    </source>
</evidence>
<gene>
    <name evidence="3" type="ORF">AAF712_008519</name>
</gene>
<name>A0ABR2ZU20_9AGAR</name>
<keyword evidence="4" id="KW-1185">Reference proteome</keyword>
<sequence>MPIVHNMNIFQQGAKRTTSHTRSRKSASKEYTERALGANSMVGPKASETDIEMSSPAPRDPISGREDPGKQDPLDKLRPQATGQPVNPCTKCSGASNDLDSTRQLLSDKERLLQAAEASNTMLCNVGFFRFVYDSIGDVVLINQTISELQQQLQEAQIHRDFFDAVRSGVENHLTCGICWDEFDNENPPLTVYVLAAILPLTSTNLIITTASHAVIRCALDVHLGGTTRGEGLVSNVVLI</sequence>
<keyword evidence="1" id="KW-0175">Coiled coil</keyword>
<dbReference type="EMBL" id="JBBXMP010000060">
    <property type="protein sequence ID" value="KAL0064574.1"/>
    <property type="molecule type" value="Genomic_DNA"/>
</dbReference>
<evidence type="ECO:0000313" key="3">
    <source>
        <dbReference type="EMBL" id="KAL0064574.1"/>
    </source>
</evidence>
<feature type="region of interest" description="Disordered" evidence="2">
    <location>
        <begin position="1"/>
        <end position="95"/>
    </location>
</feature>
<organism evidence="3 4">
    <name type="scientific">Marasmius tenuissimus</name>
    <dbReference type="NCBI Taxonomy" id="585030"/>
    <lineage>
        <taxon>Eukaryota</taxon>
        <taxon>Fungi</taxon>
        <taxon>Dikarya</taxon>
        <taxon>Basidiomycota</taxon>
        <taxon>Agaricomycotina</taxon>
        <taxon>Agaricomycetes</taxon>
        <taxon>Agaricomycetidae</taxon>
        <taxon>Agaricales</taxon>
        <taxon>Marasmiineae</taxon>
        <taxon>Marasmiaceae</taxon>
        <taxon>Marasmius</taxon>
    </lineage>
</organism>
<evidence type="ECO:0000256" key="2">
    <source>
        <dbReference type="SAM" id="MobiDB-lite"/>
    </source>
</evidence>
<evidence type="ECO:0000313" key="4">
    <source>
        <dbReference type="Proteomes" id="UP001437256"/>
    </source>
</evidence>
<feature type="compositionally biased region" description="Basic and acidic residues" evidence="2">
    <location>
        <begin position="62"/>
        <end position="78"/>
    </location>
</feature>
<feature type="coiled-coil region" evidence="1">
    <location>
        <begin position="99"/>
        <end position="159"/>
    </location>
</feature>
<dbReference type="Proteomes" id="UP001437256">
    <property type="component" value="Unassembled WGS sequence"/>
</dbReference>
<reference evidence="3 4" key="1">
    <citation type="submission" date="2024-05" db="EMBL/GenBank/DDBJ databases">
        <title>A draft genome resource for the thread blight pathogen Marasmius tenuissimus strain MS-2.</title>
        <authorList>
            <person name="Yulfo-Soto G.E."/>
            <person name="Baruah I.K."/>
            <person name="Amoako-Attah I."/>
            <person name="Bukari Y."/>
            <person name="Meinhardt L.W."/>
            <person name="Bailey B.A."/>
            <person name="Cohen S.P."/>
        </authorList>
    </citation>
    <scope>NUCLEOTIDE SEQUENCE [LARGE SCALE GENOMIC DNA]</scope>
    <source>
        <strain evidence="3 4">MS-2</strain>
    </source>
</reference>
<accession>A0ABR2ZU20</accession>
<proteinExistence type="predicted"/>
<comment type="caution">
    <text evidence="3">The sequence shown here is derived from an EMBL/GenBank/DDBJ whole genome shotgun (WGS) entry which is preliminary data.</text>
</comment>
<feature type="compositionally biased region" description="Basic residues" evidence="2">
    <location>
        <begin position="17"/>
        <end position="26"/>
    </location>
</feature>